<keyword evidence="3" id="KW-1185">Reference proteome</keyword>
<feature type="transmembrane region" description="Helical" evidence="1">
    <location>
        <begin position="59"/>
        <end position="78"/>
    </location>
</feature>
<gene>
    <name evidence="2" type="ORF">NA56DRAFT_225745</name>
</gene>
<dbReference type="EMBL" id="KZ613466">
    <property type="protein sequence ID" value="PMD27143.1"/>
    <property type="molecule type" value="Genomic_DNA"/>
</dbReference>
<organism evidence="2 3">
    <name type="scientific">Hyaloscypha hepaticicola</name>
    <dbReference type="NCBI Taxonomy" id="2082293"/>
    <lineage>
        <taxon>Eukaryota</taxon>
        <taxon>Fungi</taxon>
        <taxon>Dikarya</taxon>
        <taxon>Ascomycota</taxon>
        <taxon>Pezizomycotina</taxon>
        <taxon>Leotiomycetes</taxon>
        <taxon>Helotiales</taxon>
        <taxon>Hyaloscyphaceae</taxon>
        <taxon>Hyaloscypha</taxon>
    </lineage>
</organism>
<evidence type="ECO:0000313" key="3">
    <source>
        <dbReference type="Proteomes" id="UP000235672"/>
    </source>
</evidence>
<proteinExistence type="predicted"/>
<evidence type="ECO:0000313" key="2">
    <source>
        <dbReference type="EMBL" id="PMD27143.1"/>
    </source>
</evidence>
<evidence type="ECO:0000256" key="1">
    <source>
        <dbReference type="SAM" id="Phobius"/>
    </source>
</evidence>
<dbReference type="AlphaFoldDB" id="A0A2J6QLH2"/>
<keyword evidence="1" id="KW-0472">Membrane</keyword>
<sequence length="80" mass="9097">MDTKEEIGDLHSKGDRHSAVLSLSCVLIWPPLHSSWINLSFLNLMARLRSRFPSGDCRFSSFFGLNFNILIAISVAWMEL</sequence>
<reference evidence="2 3" key="1">
    <citation type="submission" date="2016-05" db="EMBL/GenBank/DDBJ databases">
        <title>A degradative enzymes factory behind the ericoid mycorrhizal symbiosis.</title>
        <authorList>
            <consortium name="DOE Joint Genome Institute"/>
            <person name="Martino E."/>
            <person name="Morin E."/>
            <person name="Grelet G."/>
            <person name="Kuo A."/>
            <person name="Kohler A."/>
            <person name="Daghino S."/>
            <person name="Barry K."/>
            <person name="Choi C."/>
            <person name="Cichocki N."/>
            <person name="Clum A."/>
            <person name="Copeland A."/>
            <person name="Hainaut M."/>
            <person name="Haridas S."/>
            <person name="Labutti K."/>
            <person name="Lindquist E."/>
            <person name="Lipzen A."/>
            <person name="Khouja H.-R."/>
            <person name="Murat C."/>
            <person name="Ohm R."/>
            <person name="Olson A."/>
            <person name="Spatafora J."/>
            <person name="Veneault-Fourrey C."/>
            <person name="Henrissat B."/>
            <person name="Grigoriev I."/>
            <person name="Martin F."/>
            <person name="Perotto S."/>
        </authorList>
    </citation>
    <scope>NUCLEOTIDE SEQUENCE [LARGE SCALE GENOMIC DNA]</scope>
    <source>
        <strain evidence="2 3">UAMH 7357</strain>
    </source>
</reference>
<keyword evidence="1" id="KW-1133">Transmembrane helix</keyword>
<feature type="transmembrane region" description="Helical" evidence="1">
    <location>
        <begin position="20"/>
        <end position="39"/>
    </location>
</feature>
<keyword evidence="1" id="KW-0812">Transmembrane</keyword>
<accession>A0A2J6QLH2</accession>
<name>A0A2J6QLH2_9HELO</name>
<dbReference type="Proteomes" id="UP000235672">
    <property type="component" value="Unassembled WGS sequence"/>
</dbReference>
<protein>
    <submittedName>
        <fullName evidence="2">Uncharacterized protein</fullName>
    </submittedName>
</protein>